<name>A0A061SFL1_9CHLO</name>
<feature type="compositionally biased region" description="Basic residues" evidence="1">
    <location>
        <begin position="264"/>
        <end position="274"/>
    </location>
</feature>
<evidence type="ECO:0000313" key="2">
    <source>
        <dbReference type="EMBL" id="JAC81521.1"/>
    </source>
</evidence>
<sequence>SGAVRRWVIPLADEGQSSLPQPSDGLYTRASLDMVRRLGAGLKEAFAFFANIDGASPEETSWPSARAAGSTIHAENLFLLLRCFQVSPQLLGKRDAMDVLQRSALLRGADGALRDGTDYPGLLGFLAQCALRLGGRLPRAIREASPAEVPALKRLLAVSRPNVQDEYHGPPAAPGAPQGGGLRGQNARGPGEEGPAALGREAEAGGAAAPEERGGAVAHARTARADEPALRGRGAAPRRGRDPPAAAPQVVAGGVPVRHEPPRVRRPRRPRGRMRLMPGQACDVGVGPCTPFQRPRNSTQAATRHCETFSGRVG</sequence>
<feature type="compositionally biased region" description="Low complexity" evidence="1">
    <location>
        <begin position="187"/>
        <end position="209"/>
    </location>
</feature>
<proteinExistence type="predicted"/>
<feature type="region of interest" description="Disordered" evidence="1">
    <location>
        <begin position="293"/>
        <end position="314"/>
    </location>
</feature>
<evidence type="ECO:0000256" key="1">
    <source>
        <dbReference type="SAM" id="MobiDB-lite"/>
    </source>
</evidence>
<dbReference type="AlphaFoldDB" id="A0A061SFL1"/>
<dbReference type="EMBL" id="GBEZ01003636">
    <property type="protein sequence ID" value="JAC81521.1"/>
    <property type="molecule type" value="Transcribed_RNA"/>
</dbReference>
<protein>
    <submittedName>
        <fullName evidence="2">Uncharacterized protein</fullName>
    </submittedName>
</protein>
<reference evidence="2" key="1">
    <citation type="submission" date="2014-05" db="EMBL/GenBank/DDBJ databases">
        <title>The transcriptome of the halophilic microalga Tetraselmis sp. GSL018 isolated from the Great Salt Lake, Utah.</title>
        <authorList>
            <person name="Jinkerson R.E."/>
            <person name="D'Adamo S."/>
            <person name="Posewitz M.C."/>
        </authorList>
    </citation>
    <scope>NUCLEOTIDE SEQUENCE</scope>
    <source>
        <strain evidence="2">GSL018</strain>
    </source>
</reference>
<gene>
    <name evidence="2" type="ORF">TSPGSL018_7738</name>
</gene>
<feature type="non-terminal residue" evidence="2">
    <location>
        <position position="1"/>
    </location>
</feature>
<accession>A0A061SFL1</accession>
<feature type="compositionally biased region" description="Low complexity" evidence="1">
    <location>
        <begin position="231"/>
        <end position="256"/>
    </location>
</feature>
<organism evidence="2">
    <name type="scientific">Tetraselmis sp. GSL018</name>
    <dbReference type="NCBI Taxonomy" id="582737"/>
    <lineage>
        <taxon>Eukaryota</taxon>
        <taxon>Viridiplantae</taxon>
        <taxon>Chlorophyta</taxon>
        <taxon>core chlorophytes</taxon>
        <taxon>Chlorodendrophyceae</taxon>
        <taxon>Chlorodendrales</taxon>
        <taxon>Chlorodendraceae</taxon>
        <taxon>Tetraselmis</taxon>
    </lineage>
</organism>
<feature type="region of interest" description="Disordered" evidence="1">
    <location>
        <begin position="163"/>
        <end position="279"/>
    </location>
</feature>